<dbReference type="AlphaFoldDB" id="A0A928HEW7"/>
<sequence>MSEQDNEQKIKTISFTLPDELLKQAKDYAHREDRNLSSVIRLALKRFLESEQAK</sequence>
<dbReference type="EMBL" id="SUVG01000003">
    <property type="protein sequence ID" value="MBE6421138.1"/>
    <property type="molecule type" value="Genomic_DNA"/>
</dbReference>
<dbReference type="InterPro" id="IPR013321">
    <property type="entry name" value="Arc_rbn_hlx_hlx"/>
</dbReference>
<gene>
    <name evidence="1" type="ORF">E7027_03255</name>
</gene>
<dbReference type="SUPFAM" id="SSF47598">
    <property type="entry name" value="Ribbon-helix-helix"/>
    <property type="match status" value="1"/>
</dbReference>
<protein>
    <submittedName>
        <fullName evidence="1">CopG family transcriptional regulator</fullName>
    </submittedName>
</protein>
<organism evidence="1 2">
    <name type="scientific">Candidatus Avelusimicrobium gallicola</name>
    <dbReference type="NCBI Taxonomy" id="2562704"/>
    <lineage>
        <taxon>Bacteria</taxon>
        <taxon>Pseudomonadati</taxon>
        <taxon>Elusimicrobiota</taxon>
        <taxon>Elusimicrobia</taxon>
        <taxon>Elusimicrobiales</taxon>
        <taxon>Elusimicrobiaceae</taxon>
        <taxon>Candidatus Avelusimicrobium</taxon>
    </lineage>
</organism>
<dbReference type="Gene3D" id="1.10.1220.10">
    <property type="entry name" value="Met repressor-like"/>
    <property type="match status" value="1"/>
</dbReference>
<dbReference type="InterPro" id="IPR010985">
    <property type="entry name" value="Ribbon_hlx_hlx"/>
</dbReference>
<evidence type="ECO:0000313" key="1">
    <source>
        <dbReference type="EMBL" id="MBE6421138.1"/>
    </source>
</evidence>
<name>A0A928HEW7_9BACT</name>
<reference evidence="1" key="1">
    <citation type="submission" date="2019-04" db="EMBL/GenBank/DDBJ databases">
        <title>Evolution of Biomass-Degrading Anaerobic Consortia Revealed by Metagenomics.</title>
        <authorList>
            <person name="Peng X."/>
        </authorList>
    </citation>
    <scope>NUCLEOTIDE SEQUENCE</scope>
    <source>
        <strain evidence="1">SIG66</strain>
    </source>
</reference>
<comment type="caution">
    <text evidence="1">The sequence shown here is derived from an EMBL/GenBank/DDBJ whole genome shotgun (WGS) entry which is preliminary data.</text>
</comment>
<dbReference type="GO" id="GO:0006355">
    <property type="term" value="P:regulation of DNA-templated transcription"/>
    <property type="evidence" value="ECO:0007669"/>
    <property type="project" value="InterPro"/>
</dbReference>
<accession>A0A928HEW7</accession>
<proteinExistence type="predicted"/>
<evidence type="ECO:0000313" key="2">
    <source>
        <dbReference type="Proteomes" id="UP000725649"/>
    </source>
</evidence>
<dbReference type="Proteomes" id="UP000725649">
    <property type="component" value="Unassembled WGS sequence"/>
</dbReference>